<dbReference type="PANTHER" id="PTHR40278">
    <property type="entry name" value="DNA UTILIZATION PROTEIN HOFN"/>
    <property type="match status" value="1"/>
</dbReference>
<keyword evidence="2" id="KW-0812">Transmembrane</keyword>
<dbReference type="RefSeq" id="WP_281794176.1">
    <property type="nucleotide sequence ID" value="NZ_BSDR01000001.1"/>
</dbReference>
<protein>
    <recommendedName>
        <fullName evidence="5">Fimbrial assembly protein</fullName>
    </recommendedName>
</protein>
<evidence type="ECO:0000256" key="2">
    <source>
        <dbReference type="SAM" id="Phobius"/>
    </source>
</evidence>
<evidence type="ECO:0000313" key="3">
    <source>
        <dbReference type="EMBL" id="GLI34771.1"/>
    </source>
</evidence>
<evidence type="ECO:0008006" key="5">
    <source>
        <dbReference type="Google" id="ProtNLM"/>
    </source>
</evidence>
<organism evidence="3 4">
    <name type="scientific">Desulforhabdus amnigena</name>
    <dbReference type="NCBI Taxonomy" id="40218"/>
    <lineage>
        <taxon>Bacteria</taxon>
        <taxon>Pseudomonadati</taxon>
        <taxon>Thermodesulfobacteriota</taxon>
        <taxon>Syntrophobacteria</taxon>
        <taxon>Syntrophobacterales</taxon>
        <taxon>Syntrophobacteraceae</taxon>
        <taxon>Desulforhabdus</taxon>
    </lineage>
</organism>
<gene>
    <name evidence="3" type="ORF">DAMNIGENAA_22040</name>
</gene>
<evidence type="ECO:0000256" key="1">
    <source>
        <dbReference type="SAM" id="MobiDB-lite"/>
    </source>
</evidence>
<dbReference type="PANTHER" id="PTHR40278:SF1">
    <property type="entry name" value="DNA UTILIZATION PROTEIN HOFN"/>
    <property type="match status" value="1"/>
</dbReference>
<proteinExistence type="predicted"/>
<evidence type="ECO:0000313" key="4">
    <source>
        <dbReference type="Proteomes" id="UP001144372"/>
    </source>
</evidence>
<dbReference type="EMBL" id="BSDR01000001">
    <property type="protein sequence ID" value="GLI34771.1"/>
    <property type="molecule type" value="Genomic_DNA"/>
</dbReference>
<dbReference type="InterPro" id="IPR007813">
    <property type="entry name" value="PilN"/>
</dbReference>
<reference evidence="3" key="1">
    <citation type="submission" date="2022-12" db="EMBL/GenBank/DDBJ databases">
        <title>Reference genome sequencing for broad-spectrum identification of bacterial and archaeal isolates by mass spectrometry.</title>
        <authorList>
            <person name="Sekiguchi Y."/>
            <person name="Tourlousse D.M."/>
        </authorList>
    </citation>
    <scope>NUCLEOTIDE SEQUENCE</scope>
    <source>
        <strain evidence="3">ASRB1</strain>
    </source>
</reference>
<sequence length="506" mass="58434">MLKGSIKHRTRELVAVYVEPRRVEVLRAHRQWRSWLIDSTETFTVPQDENLYEYLQRLNLRPKARKGAALLLFLPHTYYNFHREHYPSTLKDQLEDALNFDWQENIFYELDRTIHFAAPSIPVDHLLSVPIFSLQRDLYEKFSQAIGGEAFENFAVMPSALVYGSILPPAPENEEALPLRIVGRILDPHHMEIHRFYEGIFLDSAVIARQMYNLRLFRENLQCIEAGTDNANIPIQIICAEGENDEACKLEWERENLNIEVHSLQHPFVVNWVKHLLTQDVVKTFDTQLLLKPWEVPKVAWPVLALVALFSIYAAFQVYAYNKLQQDSLRLKRQILQLEAQWKPIEELQTRVSKFEEDQKTLSEFNAEGYPLFELLTLLSNATPDDTWLNYFSLRKGQMMLRGESKSAIKYLSDLSKIEGFQDVRFASPVTRNPASDEERFNLNLQVDLEKLRKTIADLQIEMEEDKALEEGPADAALAGPMEADEAPGQEVPLDSEEAPAVPKGN</sequence>
<dbReference type="InterPro" id="IPR052534">
    <property type="entry name" value="Extracell_DNA_Util/SecSys_Comp"/>
</dbReference>
<feature type="compositionally biased region" description="Acidic residues" evidence="1">
    <location>
        <begin position="483"/>
        <end position="498"/>
    </location>
</feature>
<name>A0A9W6CZR7_9BACT</name>
<dbReference type="Proteomes" id="UP001144372">
    <property type="component" value="Unassembled WGS sequence"/>
</dbReference>
<comment type="caution">
    <text evidence="3">The sequence shown here is derived from an EMBL/GenBank/DDBJ whole genome shotgun (WGS) entry which is preliminary data.</text>
</comment>
<dbReference type="AlphaFoldDB" id="A0A9W6CZR7"/>
<accession>A0A9W6CZR7</accession>
<keyword evidence="2" id="KW-1133">Transmembrane helix</keyword>
<keyword evidence="2" id="KW-0472">Membrane</keyword>
<dbReference type="Pfam" id="PF05137">
    <property type="entry name" value="PilN"/>
    <property type="match status" value="1"/>
</dbReference>
<feature type="region of interest" description="Disordered" evidence="1">
    <location>
        <begin position="464"/>
        <end position="506"/>
    </location>
</feature>
<keyword evidence="4" id="KW-1185">Reference proteome</keyword>
<feature type="transmembrane region" description="Helical" evidence="2">
    <location>
        <begin position="299"/>
        <end position="321"/>
    </location>
</feature>